<evidence type="ECO:0000313" key="2">
    <source>
        <dbReference type="Proteomes" id="UP000029707"/>
    </source>
</evidence>
<dbReference type="GeneID" id="82321228"/>
<dbReference type="AlphaFoldDB" id="A0A4U8TTE3"/>
<dbReference type="Proteomes" id="UP000029707">
    <property type="component" value="Unassembled WGS sequence"/>
</dbReference>
<accession>A0A4U8TTE3</accession>
<proteinExistence type="predicted"/>
<protein>
    <submittedName>
        <fullName evidence="1">Uncharacterized protein</fullName>
    </submittedName>
</protein>
<dbReference type="OrthoDB" id="5323158at2"/>
<keyword evidence="2" id="KW-1185">Reference proteome</keyword>
<dbReference type="RefSeq" id="WP_138129730.1">
    <property type="nucleotide sequence ID" value="NZ_CAMWYW010000035.1"/>
</dbReference>
<evidence type="ECO:0000313" key="1">
    <source>
        <dbReference type="EMBL" id="TLE03349.1"/>
    </source>
</evidence>
<sequence length="217" mass="25385">MLNLLLAAMGGGCYLIWDADAIPLSALEFFNADSQILVEKATEYHKPYFDTLDNLKIPIGKSVYLHKAAPFSFIAENMMIESSIMNELISLIEQTHQKTFWEAILEHINPEDLGASGFSEYESYGNFIYTKYPHRIQCITRKRDRFAKRLIGENPNESLLKWYKRSYEVIGIESWDKTSFLYPFIKEYKIFRILPPRFYIALFDFVDRIKSYLSSIV</sequence>
<name>A0A4U8TTE3_9HELI</name>
<comment type="caution">
    <text evidence="1">The sequence shown here is derived from an EMBL/GenBank/DDBJ whole genome shotgun (WGS) entry which is preliminary data.</text>
</comment>
<reference evidence="1 2" key="1">
    <citation type="journal article" date="2014" name="Genome Announc.">
        <title>Draft genome sequences of eight enterohepatic helicobacter species isolated from both laboratory and wild rodents.</title>
        <authorList>
            <person name="Sheh A."/>
            <person name="Shen Z."/>
            <person name="Fox J.G."/>
        </authorList>
    </citation>
    <scope>NUCLEOTIDE SEQUENCE [LARGE SCALE GENOMIC DNA]</scope>
    <source>
        <strain evidence="1 2">MIT 01-6451</strain>
    </source>
</reference>
<organism evidence="1 2">
    <name type="scientific">Helicobacter japonicus</name>
    <dbReference type="NCBI Taxonomy" id="425400"/>
    <lineage>
        <taxon>Bacteria</taxon>
        <taxon>Pseudomonadati</taxon>
        <taxon>Campylobacterota</taxon>
        <taxon>Epsilonproteobacteria</taxon>
        <taxon>Campylobacterales</taxon>
        <taxon>Helicobacteraceae</taxon>
        <taxon>Helicobacter</taxon>
    </lineage>
</organism>
<gene>
    <name evidence="1" type="ORF">LS65_000840</name>
</gene>
<dbReference type="EMBL" id="JRMQ02000001">
    <property type="protein sequence ID" value="TLE03349.1"/>
    <property type="molecule type" value="Genomic_DNA"/>
</dbReference>
<dbReference type="STRING" id="425400.LS65_06255"/>